<feature type="compositionally biased region" description="Basic residues" evidence="1">
    <location>
        <begin position="50"/>
        <end position="61"/>
    </location>
</feature>
<proteinExistence type="predicted"/>
<evidence type="ECO:0000256" key="1">
    <source>
        <dbReference type="SAM" id="MobiDB-lite"/>
    </source>
</evidence>
<evidence type="ECO:0000313" key="2">
    <source>
        <dbReference type="EMBL" id="KAK1727777.1"/>
    </source>
</evidence>
<reference evidence="2" key="1">
    <citation type="submission" date="2021-12" db="EMBL/GenBank/DDBJ databases">
        <title>Comparative genomics, transcriptomics and evolutionary studies reveal genomic signatures of adaptation to plant cell wall in hemibiotrophic fungi.</title>
        <authorList>
            <consortium name="DOE Joint Genome Institute"/>
            <person name="Baroncelli R."/>
            <person name="Diaz J.F."/>
            <person name="Benocci T."/>
            <person name="Peng M."/>
            <person name="Battaglia E."/>
            <person name="Haridas S."/>
            <person name="Andreopoulos W."/>
            <person name="Labutti K."/>
            <person name="Pangilinan J."/>
            <person name="Floch G.L."/>
            <person name="Makela M.R."/>
            <person name="Henrissat B."/>
            <person name="Grigoriev I.V."/>
            <person name="Crouch J.A."/>
            <person name="De Vries R.P."/>
            <person name="Sukno S.A."/>
            <person name="Thon M.R."/>
        </authorList>
    </citation>
    <scope>NUCLEOTIDE SEQUENCE</scope>
    <source>
        <strain evidence="2">CBS 112980</strain>
    </source>
</reference>
<feature type="region of interest" description="Disordered" evidence="1">
    <location>
        <begin position="45"/>
        <end position="67"/>
    </location>
</feature>
<dbReference type="GeneID" id="85385478"/>
<comment type="caution">
    <text evidence="2">The sequence shown here is derived from an EMBL/GenBank/DDBJ whole genome shotgun (WGS) entry which is preliminary data.</text>
</comment>
<accession>A0AAD8US22</accession>
<dbReference type="AlphaFoldDB" id="A0AAD8US22"/>
<dbReference type="EMBL" id="JAHMHS010000022">
    <property type="protein sequence ID" value="KAK1727777.1"/>
    <property type="molecule type" value="Genomic_DNA"/>
</dbReference>
<gene>
    <name evidence="2" type="ORF">BDZ83DRAFT_188744</name>
</gene>
<sequence length="217" mass="24379">MTQGYQQDIRPPRLFITPEAITDAKGGKGQATAWVYGYHKRRLSEEKRGQKSKAKRGKKRPCSNSMIENLKPPWSLSPVRIHCSRPFEVELQRVAARCSDFRATDSARSLTSLTRKRKSFTSQFPAAPVGACWSKRAKRRSIGLQIRVSSRYHCNGHSFIHGAPQSLQQTTCRAVISAPLASLWKHLGKYVIKWIDWIVDVPTALSISITDLASTTS</sequence>
<evidence type="ECO:0000313" key="3">
    <source>
        <dbReference type="Proteomes" id="UP001244207"/>
    </source>
</evidence>
<name>A0AAD8US22_GLOAC</name>
<organism evidence="2 3">
    <name type="scientific">Glomerella acutata</name>
    <name type="common">Colletotrichum acutatum</name>
    <dbReference type="NCBI Taxonomy" id="27357"/>
    <lineage>
        <taxon>Eukaryota</taxon>
        <taxon>Fungi</taxon>
        <taxon>Dikarya</taxon>
        <taxon>Ascomycota</taxon>
        <taxon>Pezizomycotina</taxon>
        <taxon>Sordariomycetes</taxon>
        <taxon>Hypocreomycetidae</taxon>
        <taxon>Glomerellales</taxon>
        <taxon>Glomerellaceae</taxon>
        <taxon>Colletotrichum</taxon>
        <taxon>Colletotrichum acutatum species complex</taxon>
    </lineage>
</organism>
<dbReference type="RefSeq" id="XP_060367832.1">
    <property type="nucleotide sequence ID" value="XM_060501579.1"/>
</dbReference>
<keyword evidence="3" id="KW-1185">Reference proteome</keyword>
<protein>
    <submittedName>
        <fullName evidence="2">Uncharacterized protein</fullName>
    </submittedName>
</protein>
<dbReference type="Proteomes" id="UP001244207">
    <property type="component" value="Unassembled WGS sequence"/>
</dbReference>